<feature type="domain" description="Xylanolytic transcriptional activator regulatory" evidence="7">
    <location>
        <begin position="135"/>
        <end position="207"/>
    </location>
</feature>
<dbReference type="CDD" id="cd12148">
    <property type="entry name" value="fungal_TF_MHR"/>
    <property type="match status" value="1"/>
</dbReference>
<proteinExistence type="predicted"/>
<dbReference type="RefSeq" id="XP_056762031.1">
    <property type="nucleotide sequence ID" value="XM_056913182.1"/>
</dbReference>
<dbReference type="SMART" id="SM00906">
    <property type="entry name" value="Fungal_trans"/>
    <property type="match status" value="1"/>
</dbReference>
<dbReference type="EMBL" id="JAPVEA010000008">
    <property type="protein sequence ID" value="KAJ5438802.1"/>
    <property type="molecule type" value="Genomic_DNA"/>
</dbReference>
<comment type="subcellular location">
    <subcellularLocation>
        <location evidence="1">Nucleus</location>
    </subcellularLocation>
</comment>
<accession>A0AAD6BZD2</accession>
<evidence type="ECO:0000313" key="9">
    <source>
        <dbReference type="Proteomes" id="UP001213681"/>
    </source>
</evidence>
<protein>
    <recommendedName>
        <fullName evidence="7">Xylanolytic transcriptional activator regulatory domain-containing protein</fullName>
    </recommendedName>
</protein>
<dbReference type="GO" id="GO:0003677">
    <property type="term" value="F:DNA binding"/>
    <property type="evidence" value="ECO:0007669"/>
    <property type="project" value="InterPro"/>
</dbReference>
<dbReference type="GO" id="GO:0005634">
    <property type="term" value="C:nucleus"/>
    <property type="evidence" value="ECO:0007669"/>
    <property type="project" value="UniProtKB-SubCell"/>
</dbReference>
<dbReference type="PANTHER" id="PTHR47338">
    <property type="entry name" value="ZN(II)2CYS6 TRANSCRIPTION FACTOR (EUROFUNG)-RELATED"/>
    <property type="match status" value="1"/>
</dbReference>
<name>A0AAD6BZD2_9EURO</name>
<dbReference type="GO" id="GO:0006351">
    <property type="term" value="P:DNA-templated transcription"/>
    <property type="evidence" value="ECO:0007669"/>
    <property type="project" value="InterPro"/>
</dbReference>
<dbReference type="InterPro" id="IPR007219">
    <property type="entry name" value="XnlR_reg_dom"/>
</dbReference>
<evidence type="ECO:0000259" key="7">
    <source>
        <dbReference type="SMART" id="SM00906"/>
    </source>
</evidence>
<comment type="caution">
    <text evidence="8">The sequence shown here is derived from an EMBL/GenBank/DDBJ whole genome shotgun (WGS) entry which is preliminary data.</text>
</comment>
<dbReference type="AlphaFoldDB" id="A0AAD6BZD2"/>
<feature type="region of interest" description="Disordered" evidence="6">
    <location>
        <begin position="1"/>
        <end position="23"/>
    </location>
</feature>
<dbReference type="PANTHER" id="PTHR47338:SF4">
    <property type="entry name" value="ZN(II)2CYS6 TRANSCRIPTION FACTOR (EUROFUNG)"/>
    <property type="match status" value="1"/>
</dbReference>
<evidence type="ECO:0000256" key="3">
    <source>
        <dbReference type="ARBA" id="ARBA00023015"/>
    </source>
</evidence>
<sequence length="575" mass="64132">MTLSSHNDPMDTRKRSPSNSPTPDTVFLEACDIYFRHSHNKPYGFFNAELFQQKAAKNLVPLHLRLALIATATRYSSRSQWRERKQSTIDGYARCSWELIVTSQNGLDDTDDVTVIQALALLAVIDATAGRRRGAWVKIGMAVRISQDLQLMLEPSAKFSSLERDERRNLFWSLYLLDRFVCCSFQRPPAIKDSDCLLNLPTYRSSGKRESTTTLKGLLDENNRDTTLRPGMFGISIALVSVLGRTIKCMMNTEDNQEKPWHLDSEYRRIHRDLEFLKELAVNNSPVLAAPGEARPQDEMHDSDRERIAHMVLSHTLYHLSHCILSHPYLLSLKIQSVPVSDMPPAWLEETRATCLVHAGSLITVLVEAKAAGYMPVPSVYSYCILVASTIHALYLHSDDIAVSHGSAEYLKTSLEYLGEVSELWTNAQMIANALKSFALQCGRYSDLLLREKPLVDELTPTEAAVLRSVLDYWAMMDPHNAVFDVAQNGVDGLLHNPDIGPGYLTPPTPGAVAVEGITLGVEMSHSVGFGQKSGDSVDPDILIQWPASIMSPMASEDGGSPRWDWDSELNAMND</sequence>
<dbReference type="Pfam" id="PF04082">
    <property type="entry name" value="Fungal_trans"/>
    <property type="match status" value="1"/>
</dbReference>
<dbReference type="GeneID" id="81603425"/>
<organism evidence="8 9">
    <name type="scientific">Penicillium daleae</name>
    <dbReference type="NCBI Taxonomy" id="63821"/>
    <lineage>
        <taxon>Eukaryota</taxon>
        <taxon>Fungi</taxon>
        <taxon>Dikarya</taxon>
        <taxon>Ascomycota</taxon>
        <taxon>Pezizomycotina</taxon>
        <taxon>Eurotiomycetes</taxon>
        <taxon>Eurotiomycetidae</taxon>
        <taxon>Eurotiales</taxon>
        <taxon>Aspergillaceae</taxon>
        <taxon>Penicillium</taxon>
    </lineage>
</organism>
<dbReference type="GO" id="GO:0000981">
    <property type="term" value="F:DNA-binding transcription factor activity, RNA polymerase II-specific"/>
    <property type="evidence" value="ECO:0007669"/>
    <property type="project" value="InterPro"/>
</dbReference>
<keyword evidence="4" id="KW-0804">Transcription</keyword>
<keyword evidence="3" id="KW-0805">Transcription regulation</keyword>
<evidence type="ECO:0000256" key="2">
    <source>
        <dbReference type="ARBA" id="ARBA00022723"/>
    </source>
</evidence>
<feature type="region of interest" description="Disordered" evidence="6">
    <location>
        <begin position="554"/>
        <end position="575"/>
    </location>
</feature>
<keyword evidence="2" id="KW-0479">Metal-binding</keyword>
<evidence type="ECO:0000313" key="8">
    <source>
        <dbReference type="EMBL" id="KAJ5438802.1"/>
    </source>
</evidence>
<evidence type="ECO:0000256" key="5">
    <source>
        <dbReference type="ARBA" id="ARBA00023242"/>
    </source>
</evidence>
<evidence type="ECO:0000256" key="1">
    <source>
        <dbReference type="ARBA" id="ARBA00004123"/>
    </source>
</evidence>
<keyword evidence="5" id="KW-0539">Nucleus</keyword>
<dbReference type="GO" id="GO:0008270">
    <property type="term" value="F:zinc ion binding"/>
    <property type="evidence" value="ECO:0007669"/>
    <property type="project" value="InterPro"/>
</dbReference>
<dbReference type="InterPro" id="IPR050815">
    <property type="entry name" value="TF_fung"/>
</dbReference>
<dbReference type="Proteomes" id="UP001213681">
    <property type="component" value="Unassembled WGS sequence"/>
</dbReference>
<reference evidence="8" key="2">
    <citation type="journal article" date="2023" name="IMA Fungus">
        <title>Comparative genomic study of the Penicillium genus elucidates a diverse pangenome and 15 lateral gene transfer events.</title>
        <authorList>
            <person name="Petersen C."/>
            <person name="Sorensen T."/>
            <person name="Nielsen M.R."/>
            <person name="Sondergaard T.E."/>
            <person name="Sorensen J.L."/>
            <person name="Fitzpatrick D.A."/>
            <person name="Frisvad J.C."/>
            <person name="Nielsen K.L."/>
        </authorList>
    </citation>
    <scope>NUCLEOTIDE SEQUENCE</scope>
    <source>
        <strain evidence="8">IBT 16125</strain>
    </source>
</reference>
<evidence type="ECO:0000256" key="6">
    <source>
        <dbReference type="SAM" id="MobiDB-lite"/>
    </source>
</evidence>
<reference evidence="8" key="1">
    <citation type="submission" date="2022-12" db="EMBL/GenBank/DDBJ databases">
        <authorList>
            <person name="Petersen C."/>
        </authorList>
    </citation>
    <scope>NUCLEOTIDE SEQUENCE</scope>
    <source>
        <strain evidence="8">IBT 16125</strain>
    </source>
</reference>
<keyword evidence="9" id="KW-1185">Reference proteome</keyword>
<gene>
    <name evidence="8" type="ORF">N7458_009800</name>
</gene>
<evidence type="ECO:0000256" key="4">
    <source>
        <dbReference type="ARBA" id="ARBA00023163"/>
    </source>
</evidence>